<dbReference type="PANTHER" id="PTHR35848:SF9">
    <property type="entry name" value="SLL1358 PROTEIN"/>
    <property type="match status" value="1"/>
</dbReference>
<dbReference type="EMBL" id="MFKF01000436">
    <property type="protein sequence ID" value="OGG43404.1"/>
    <property type="molecule type" value="Genomic_DNA"/>
</dbReference>
<dbReference type="InterPro" id="IPR013096">
    <property type="entry name" value="Cupin_2"/>
</dbReference>
<dbReference type="InterPro" id="IPR011051">
    <property type="entry name" value="RmlC_Cupin_sf"/>
</dbReference>
<feature type="domain" description="Cupin type-2" evidence="2">
    <location>
        <begin position="45"/>
        <end position="111"/>
    </location>
</feature>
<evidence type="ECO:0000256" key="1">
    <source>
        <dbReference type="ARBA" id="ARBA00022723"/>
    </source>
</evidence>
<dbReference type="SUPFAM" id="SSF51182">
    <property type="entry name" value="RmlC-like cupins"/>
    <property type="match status" value="1"/>
</dbReference>
<protein>
    <recommendedName>
        <fullName evidence="2">Cupin type-2 domain-containing protein</fullName>
    </recommendedName>
</protein>
<dbReference type="Proteomes" id="UP000178606">
    <property type="component" value="Unassembled WGS sequence"/>
</dbReference>
<name>A0A1F6C2I6_HANXR</name>
<evidence type="ECO:0000313" key="4">
    <source>
        <dbReference type="Proteomes" id="UP000178606"/>
    </source>
</evidence>
<accession>A0A1F6C2I6</accession>
<gene>
    <name evidence="3" type="ORF">A3F84_22320</name>
</gene>
<comment type="caution">
    <text evidence="3">The sequence shown here is derived from an EMBL/GenBank/DDBJ whole genome shotgun (WGS) entry which is preliminary data.</text>
</comment>
<reference evidence="3 4" key="1">
    <citation type="journal article" date="2016" name="Nat. Commun.">
        <title>Thousands of microbial genomes shed light on interconnected biogeochemical processes in an aquifer system.</title>
        <authorList>
            <person name="Anantharaman K."/>
            <person name="Brown C.T."/>
            <person name="Hug L.A."/>
            <person name="Sharon I."/>
            <person name="Castelle C.J."/>
            <person name="Probst A.J."/>
            <person name="Thomas B.C."/>
            <person name="Singh A."/>
            <person name="Wilkins M.J."/>
            <person name="Karaoz U."/>
            <person name="Brodie E.L."/>
            <person name="Williams K.H."/>
            <person name="Hubbard S.S."/>
            <person name="Banfield J.F."/>
        </authorList>
    </citation>
    <scope>NUCLEOTIDE SEQUENCE [LARGE SCALE GENOMIC DNA]</scope>
    <source>
        <strain evidence="4">RIFCSPLOWO2_12_FULL_64_10</strain>
    </source>
</reference>
<dbReference type="GO" id="GO:0046872">
    <property type="term" value="F:metal ion binding"/>
    <property type="evidence" value="ECO:0007669"/>
    <property type="project" value="UniProtKB-KW"/>
</dbReference>
<dbReference type="PANTHER" id="PTHR35848">
    <property type="entry name" value="OXALATE-BINDING PROTEIN"/>
    <property type="match status" value="1"/>
</dbReference>
<dbReference type="Pfam" id="PF07883">
    <property type="entry name" value="Cupin_2"/>
    <property type="match status" value="1"/>
</dbReference>
<evidence type="ECO:0000259" key="2">
    <source>
        <dbReference type="Pfam" id="PF07883"/>
    </source>
</evidence>
<dbReference type="InterPro" id="IPR014710">
    <property type="entry name" value="RmlC-like_jellyroll"/>
</dbReference>
<keyword evidence="1" id="KW-0479">Metal-binding</keyword>
<dbReference type="InterPro" id="IPR051610">
    <property type="entry name" value="GPI/OXD"/>
</dbReference>
<organism evidence="3 4">
    <name type="scientific">Handelsmanbacteria sp. (strain RIFCSPLOWO2_12_FULL_64_10)</name>
    <dbReference type="NCBI Taxonomy" id="1817868"/>
    <lineage>
        <taxon>Bacteria</taxon>
        <taxon>Candidatus Handelsmaniibacteriota</taxon>
    </lineage>
</organism>
<dbReference type="AlphaFoldDB" id="A0A1F6C2I6"/>
<dbReference type="Gene3D" id="2.60.120.10">
    <property type="entry name" value="Jelly Rolls"/>
    <property type="match status" value="1"/>
</dbReference>
<proteinExistence type="predicted"/>
<sequence>MADMKSTLHPGLFSIGLEEIKRRRGAPPWGERVVVSDQITGTVICQAPGTPNDRHYHIYDEWWAVLEGEIHWEIEGQAEPVRAKAGDFVYVPKNTFHHIHVKGDRPAIRLAISVTGEGHRHERP</sequence>
<evidence type="ECO:0000313" key="3">
    <source>
        <dbReference type="EMBL" id="OGG43404.1"/>
    </source>
</evidence>